<dbReference type="PANTHER" id="PTHR40129:SF2">
    <property type="entry name" value="KETOPANTOATE REDUCTASE N-TERMINAL DOMAIN-CONTAINING PROTEIN"/>
    <property type="match status" value="1"/>
</dbReference>
<name>A0A1L4D0G8_9BACT</name>
<evidence type="ECO:0000313" key="1">
    <source>
        <dbReference type="EMBL" id="APJ03695.1"/>
    </source>
</evidence>
<dbReference type="OrthoDB" id="751203at2"/>
<dbReference type="PANTHER" id="PTHR40129">
    <property type="entry name" value="KETOPANTOATE REDUCTASE N-TERMINAL DOMAIN-CONTAINING PROTEIN"/>
    <property type="match status" value="1"/>
</dbReference>
<dbReference type="RefSeq" id="WP_148697436.1">
    <property type="nucleotide sequence ID" value="NZ_CP017834.1"/>
</dbReference>
<accession>A0A1L4D0G8</accession>
<sequence length="244" mass="28517">MRTKILLGRGYVGNYYCQINSDCLFTNRKQTHFPNSFVFDLFVKETWRNLPVATEVIWTFPSSQIKEDINIAKEFYHFYCANKKTIILSTTSAYLNTVQGEIITENSNLDFTNCRVECEEILRTQGACILHLSGIMGPDRLPLKWYQTQRIKSGNQFINLIHVDDIVKCIDAVLDNFKPAERYNVSNGYYKKHEDIVEELKKQSLLDPHFFLPNESYASLGKRISNQKIRNEILPKNYIFMDYP</sequence>
<dbReference type="STRING" id="1915309.AXG55_07160"/>
<proteinExistence type="predicted"/>
<dbReference type="KEGG" id="saqi:AXG55_07160"/>
<evidence type="ECO:0000313" key="2">
    <source>
        <dbReference type="Proteomes" id="UP000184731"/>
    </source>
</evidence>
<keyword evidence="2" id="KW-1185">Reference proteome</keyword>
<dbReference type="SUPFAM" id="SSF51735">
    <property type="entry name" value="NAD(P)-binding Rossmann-fold domains"/>
    <property type="match status" value="1"/>
</dbReference>
<organism evidence="1 2">
    <name type="scientific">Silvanigrella aquatica</name>
    <dbReference type="NCBI Taxonomy" id="1915309"/>
    <lineage>
        <taxon>Bacteria</taxon>
        <taxon>Pseudomonadati</taxon>
        <taxon>Bdellovibrionota</taxon>
        <taxon>Oligoflexia</taxon>
        <taxon>Silvanigrellales</taxon>
        <taxon>Silvanigrellaceae</taxon>
        <taxon>Silvanigrella</taxon>
    </lineage>
</organism>
<protein>
    <recommendedName>
        <fullName evidence="3">NAD-dependent epimerase/dehydratase domain-containing protein</fullName>
    </recommendedName>
</protein>
<dbReference type="Proteomes" id="UP000184731">
    <property type="component" value="Chromosome"/>
</dbReference>
<gene>
    <name evidence="1" type="ORF">AXG55_07160</name>
</gene>
<reference evidence="1 2" key="1">
    <citation type="submission" date="2016-10" db="EMBL/GenBank/DDBJ databases">
        <title>Silvanigrella aquatica sp. nov., isolated from a freshwater lake located in the Black Forest, Germany, description of Silvanigrellaceae fam. nov., Silvanigrellales ord. nov., reclassification of the order Bdellovibrionales in the class Oligoflexia, reclassification of the families Bacteriovoracaceae and Halobacteriovoraceae in the new order Bacteriovoracales ord. nov., and reclassification of the family Pseudobacteriovoracaceae in the order Oligoflexiales.</title>
        <authorList>
            <person name="Hahn M.W."/>
            <person name="Schmidt J."/>
            <person name="Koll U."/>
            <person name="Rohde M."/>
            <person name="Verbag S."/>
            <person name="Pitt A."/>
            <person name="Nakai R."/>
            <person name="Naganuma T."/>
            <person name="Lang E."/>
        </authorList>
    </citation>
    <scope>NUCLEOTIDE SEQUENCE [LARGE SCALE GENOMIC DNA]</scope>
    <source>
        <strain evidence="1 2">MWH-Nonnen-W8red</strain>
    </source>
</reference>
<dbReference type="EMBL" id="CP017834">
    <property type="protein sequence ID" value="APJ03695.1"/>
    <property type="molecule type" value="Genomic_DNA"/>
</dbReference>
<dbReference type="Gene3D" id="3.40.50.720">
    <property type="entry name" value="NAD(P)-binding Rossmann-like Domain"/>
    <property type="match status" value="1"/>
</dbReference>
<evidence type="ECO:0008006" key="3">
    <source>
        <dbReference type="Google" id="ProtNLM"/>
    </source>
</evidence>
<dbReference type="InterPro" id="IPR036291">
    <property type="entry name" value="NAD(P)-bd_dom_sf"/>
</dbReference>
<dbReference type="AlphaFoldDB" id="A0A1L4D0G8"/>